<keyword evidence="6 9" id="KW-0408">Iron</keyword>
<feature type="domain" description="Gcp-like" evidence="10">
    <location>
        <begin position="28"/>
        <end position="294"/>
    </location>
</feature>
<dbReference type="EMBL" id="DVAD01000001">
    <property type="protein sequence ID" value="HIJ99200.1"/>
    <property type="molecule type" value="Genomic_DNA"/>
</dbReference>
<dbReference type="InterPro" id="IPR043129">
    <property type="entry name" value="ATPase_NBD"/>
</dbReference>
<protein>
    <recommendedName>
        <fullName evidence="9">tRNA N6-adenosine threonylcarbamoyltransferase</fullName>
        <ecNumber evidence="9">2.3.1.234</ecNumber>
    </recommendedName>
    <alternativeName>
        <fullName evidence="9">N6-L-threonylcarbamoyladenine synthase</fullName>
        <shortName evidence="9">t(6)A synthase</shortName>
    </alternativeName>
    <alternativeName>
        <fullName evidence="9">t(6)A37 threonylcarbamoyladenosine biosynthesis protein Kae1</fullName>
    </alternativeName>
    <alternativeName>
        <fullName evidence="9">tRNA threonylcarbamoyladenosine biosynthesis protein Kae1</fullName>
    </alternativeName>
</protein>
<dbReference type="PANTHER" id="PTHR11735">
    <property type="entry name" value="TRNA N6-ADENOSINE THREONYLCARBAMOYLTRANSFERASE"/>
    <property type="match status" value="1"/>
</dbReference>
<keyword evidence="11" id="KW-0418">Kinase</keyword>
<dbReference type="NCBIfam" id="NF007174">
    <property type="entry name" value="PRK09605.1"/>
    <property type="match status" value="1"/>
</dbReference>
<comment type="subcellular location">
    <subcellularLocation>
        <location evidence="1 9">Cytoplasm</location>
    </subcellularLocation>
</comment>
<feature type="binding site" evidence="9">
    <location>
        <position position="108"/>
    </location>
    <ligand>
        <name>Fe cation</name>
        <dbReference type="ChEBI" id="CHEBI:24875"/>
    </ligand>
</feature>
<evidence type="ECO:0000313" key="11">
    <source>
        <dbReference type="EMBL" id="HIJ99200.1"/>
    </source>
</evidence>
<dbReference type="Proteomes" id="UP000604391">
    <property type="component" value="Unassembled WGS sequence"/>
</dbReference>
<evidence type="ECO:0000259" key="10">
    <source>
        <dbReference type="Pfam" id="PF00814"/>
    </source>
</evidence>
<keyword evidence="12" id="KW-1185">Reference proteome</keyword>
<dbReference type="SUPFAM" id="SSF53067">
    <property type="entry name" value="Actin-like ATPase domain"/>
    <property type="match status" value="1"/>
</dbReference>
<dbReference type="GO" id="GO:0004674">
    <property type="term" value="F:protein serine/threonine kinase activity"/>
    <property type="evidence" value="ECO:0007669"/>
    <property type="project" value="UniProtKB-KW"/>
</dbReference>
<feature type="binding site" evidence="9">
    <location>
        <position position="287"/>
    </location>
    <ligand>
        <name>Fe cation</name>
        <dbReference type="ChEBI" id="CHEBI:24875"/>
    </ligand>
</feature>
<keyword evidence="7 9" id="KW-0012">Acyltransferase</keyword>
<accession>A0A832UZE1</accession>
<feature type="binding site" evidence="9">
    <location>
        <position position="129"/>
    </location>
    <ligand>
        <name>Fe cation</name>
        <dbReference type="ChEBI" id="CHEBI:24875"/>
    </ligand>
</feature>
<dbReference type="FunFam" id="3.30.420.40:FF:000038">
    <property type="entry name" value="Probable tRNA N6-adenosine threonylcarbamoyltransferase"/>
    <property type="match status" value="1"/>
</dbReference>
<dbReference type="CDD" id="cd24131">
    <property type="entry name" value="ASKHA_NBD_Kae1_arch_bac"/>
    <property type="match status" value="1"/>
</dbReference>
<comment type="catalytic activity">
    <reaction evidence="8 9">
        <text>L-threonylcarbamoyladenylate + adenosine(37) in tRNA = N(6)-L-threonylcarbamoyladenosine(37) in tRNA + AMP + H(+)</text>
        <dbReference type="Rhea" id="RHEA:37059"/>
        <dbReference type="Rhea" id="RHEA-COMP:10162"/>
        <dbReference type="Rhea" id="RHEA-COMP:10163"/>
        <dbReference type="ChEBI" id="CHEBI:15378"/>
        <dbReference type="ChEBI" id="CHEBI:73682"/>
        <dbReference type="ChEBI" id="CHEBI:74411"/>
        <dbReference type="ChEBI" id="CHEBI:74418"/>
        <dbReference type="ChEBI" id="CHEBI:456215"/>
        <dbReference type="EC" id="2.3.1.234"/>
    </reaction>
</comment>
<proteinExistence type="inferred from homology"/>
<evidence type="ECO:0000256" key="5">
    <source>
        <dbReference type="ARBA" id="ARBA00022723"/>
    </source>
</evidence>
<name>A0A832UZE1_9ARCH</name>
<dbReference type="Gene3D" id="3.30.420.40">
    <property type="match status" value="2"/>
</dbReference>
<evidence type="ECO:0000256" key="1">
    <source>
        <dbReference type="ARBA" id="ARBA00004496"/>
    </source>
</evidence>
<evidence type="ECO:0000256" key="4">
    <source>
        <dbReference type="ARBA" id="ARBA00022694"/>
    </source>
</evidence>
<dbReference type="GO" id="GO:0000408">
    <property type="term" value="C:EKC/KEOPS complex"/>
    <property type="evidence" value="ECO:0007669"/>
    <property type="project" value="InterPro"/>
</dbReference>
<dbReference type="GO" id="GO:0005506">
    <property type="term" value="F:iron ion binding"/>
    <property type="evidence" value="ECO:0007669"/>
    <property type="project" value="UniProtKB-UniRule"/>
</dbReference>
<keyword evidence="2 9" id="KW-0963">Cytoplasm</keyword>
<feature type="binding site" evidence="9">
    <location>
        <position position="178"/>
    </location>
    <ligand>
        <name>substrate</name>
    </ligand>
</feature>
<evidence type="ECO:0000256" key="9">
    <source>
        <dbReference type="HAMAP-Rule" id="MF_01446"/>
    </source>
</evidence>
<sequence length="327" mass="35301">MRVLGIESTAHTLGIGVVEGDGKVLSSARQTYIPEEGGILPSESADFLASKFEEVLQESLDVSGCSFNDIDGIAFSQGPGLGPCLRVGAAAARYLALKHKKPLIGVNHCIAHIEIAKVTTGAKDPVILYVSGGNSQVIAYAEGRYRVFGETLDIAVGNCLDAFSRVLGLQHPGGPKIEKLAAKGKNYIELPYVVKGMDLSFSGLYSDLKRKKLSGQYSDEDLCYSFQETAFAMLTEATERAMAHLDKEEVLATGGVAANSRLQNMLEIMAKERGAKYYGCPREHCGDNGAMIAWAGLLMLKSNDTLDIKNSKINPKFRTDDVDVTWL</sequence>
<dbReference type="PANTHER" id="PTHR11735:SF14">
    <property type="entry name" value="TRNA N6-ADENOSINE THREONYLCARBAMOYLTRANSFERASE"/>
    <property type="match status" value="1"/>
</dbReference>
<evidence type="ECO:0000256" key="2">
    <source>
        <dbReference type="ARBA" id="ARBA00022490"/>
    </source>
</evidence>
<dbReference type="PRINTS" id="PR00789">
    <property type="entry name" value="OSIALOPTASE"/>
</dbReference>
<dbReference type="EC" id="2.3.1.234" evidence="9"/>
<evidence type="ECO:0000256" key="7">
    <source>
        <dbReference type="ARBA" id="ARBA00023315"/>
    </source>
</evidence>
<evidence type="ECO:0000256" key="3">
    <source>
        <dbReference type="ARBA" id="ARBA00022679"/>
    </source>
</evidence>
<comment type="caution">
    <text evidence="11">The sequence shown here is derived from an EMBL/GenBank/DDBJ whole genome shotgun (WGS) entry which is preliminary data.</text>
</comment>
<reference evidence="11 12" key="1">
    <citation type="journal article" name="Nat. Commun.">
        <title>Undinarchaeota illuminate DPANN phylogeny and the impact of gene transfer on archaeal evolution.</title>
        <authorList>
            <person name="Dombrowski N."/>
            <person name="Williams T.A."/>
            <person name="Sun J."/>
            <person name="Woodcroft B.J."/>
            <person name="Lee J.H."/>
            <person name="Minh B.Q."/>
            <person name="Rinke C."/>
            <person name="Spang A."/>
        </authorList>
    </citation>
    <scope>NUCLEOTIDE SEQUENCE [LARGE SCALE GENOMIC DNA]</scope>
    <source>
        <strain evidence="11">MAG_bin17</strain>
    </source>
</reference>
<keyword evidence="3 9" id="KW-0808">Transferase</keyword>
<comment type="similarity">
    <text evidence="9">Belongs to the KAE1 / TsaD family.</text>
</comment>
<feature type="binding site" evidence="9">
    <location>
        <begin position="129"/>
        <end position="133"/>
    </location>
    <ligand>
        <name>substrate</name>
    </ligand>
</feature>
<dbReference type="GO" id="GO:0002949">
    <property type="term" value="P:tRNA threonylcarbamoyladenosine modification"/>
    <property type="evidence" value="ECO:0007669"/>
    <property type="project" value="UniProtKB-UniRule"/>
</dbReference>
<evidence type="ECO:0000256" key="8">
    <source>
        <dbReference type="ARBA" id="ARBA00048117"/>
    </source>
</evidence>
<keyword evidence="5 9" id="KW-0479">Metal-binding</keyword>
<evidence type="ECO:0000256" key="6">
    <source>
        <dbReference type="ARBA" id="ARBA00023004"/>
    </source>
</evidence>
<dbReference type="NCBIfam" id="TIGR00329">
    <property type="entry name" value="gcp_kae1"/>
    <property type="match status" value="1"/>
</dbReference>
<dbReference type="GO" id="GO:0005737">
    <property type="term" value="C:cytoplasm"/>
    <property type="evidence" value="ECO:0007669"/>
    <property type="project" value="UniProtKB-SubCell"/>
</dbReference>
<feature type="binding site" evidence="9">
    <location>
        <position position="161"/>
    </location>
    <ligand>
        <name>substrate</name>
    </ligand>
</feature>
<comment type="cofactor">
    <cofactor evidence="9">
        <name>Fe(2+)</name>
        <dbReference type="ChEBI" id="CHEBI:29033"/>
    </cofactor>
    <text evidence="9">Binds 1 Fe(2+) ion per subunit.</text>
</comment>
<dbReference type="InterPro" id="IPR000905">
    <property type="entry name" value="Gcp-like_dom"/>
</dbReference>
<feature type="binding site" evidence="9">
    <location>
        <position position="174"/>
    </location>
    <ligand>
        <name>substrate</name>
    </ligand>
</feature>
<dbReference type="GO" id="GO:0061711">
    <property type="term" value="F:tRNA N(6)-L-threonylcarbamoyladenine synthase activity"/>
    <property type="evidence" value="ECO:0007669"/>
    <property type="project" value="UniProtKB-EC"/>
</dbReference>
<keyword evidence="4 9" id="KW-0819">tRNA processing</keyword>
<comment type="function">
    <text evidence="9">Required for the formation of a threonylcarbamoyl group on adenosine at position 37 (t(6)A37) in tRNAs that read codons beginning with adenine. Is probably involved in the transfer of the threonylcarbamoyl moiety of threonylcarbamoyl-AMP (TC-AMP) to the N6 group of A37.</text>
</comment>
<evidence type="ECO:0000313" key="12">
    <source>
        <dbReference type="Proteomes" id="UP000604391"/>
    </source>
</evidence>
<gene>
    <name evidence="9" type="primary">kae1</name>
    <name evidence="11" type="ORF">H1011_00010</name>
</gene>
<dbReference type="InterPro" id="IPR017861">
    <property type="entry name" value="KAE1/TsaD"/>
</dbReference>
<dbReference type="AlphaFoldDB" id="A0A832UZE1"/>
<dbReference type="HAMAP" id="MF_01446">
    <property type="entry name" value="Kae1"/>
    <property type="match status" value="1"/>
</dbReference>
<feature type="binding site" evidence="9">
    <location>
        <position position="112"/>
    </location>
    <ligand>
        <name>Fe cation</name>
        <dbReference type="ChEBI" id="CHEBI:24875"/>
    </ligand>
</feature>
<dbReference type="InterPro" id="IPR034680">
    <property type="entry name" value="Kae1_archaea_euk"/>
</dbReference>
<organism evidence="11 12">
    <name type="scientific">Candidatus Undinarchaeum marinum</name>
    <dbReference type="NCBI Taxonomy" id="2756141"/>
    <lineage>
        <taxon>Archaea</taxon>
        <taxon>Candidatus Undinarchaeota</taxon>
        <taxon>Candidatus Undinarchaeia</taxon>
        <taxon>Candidatus Undinarchaeales</taxon>
        <taxon>Candidatus Undinarchaeaceae</taxon>
        <taxon>Candidatus Undinarchaeum</taxon>
    </lineage>
</organism>
<dbReference type="NCBIfam" id="TIGR03722">
    <property type="entry name" value="arch_KAE1"/>
    <property type="match status" value="1"/>
</dbReference>
<feature type="binding site" evidence="9">
    <location>
        <position position="259"/>
    </location>
    <ligand>
        <name>substrate</name>
    </ligand>
</feature>
<dbReference type="Pfam" id="PF00814">
    <property type="entry name" value="TsaD"/>
    <property type="match status" value="1"/>
</dbReference>